<protein>
    <recommendedName>
        <fullName evidence="3">Fatty acid desaturase domain-containing protein</fullName>
    </recommendedName>
</protein>
<evidence type="ECO:0000313" key="4">
    <source>
        <dbReference type="EMBL" id="SVD39801.1"/>
    </source>
</evidence>
<reference evidence="4" key="1">
    <citation type="submission" date="2018-05" db="EMBL/GenBank/DDBJ databases">
        <authorList>
            <person name="Lanie J.A."/>
            <person name="Ng W.-L."/>
            <person name="Kazmierczak K.M."/>
            <person name="Andrzejewski T.M."/>
            <person name="Davidsen T.M."/>
            <person name="Wayne K.J."/>
            <person name="Tettelin H."/>
            <person name="Glass J.I."/>
            <person name="Rusch D."/>
            <person name="Podicherti R."/>
            <person name="Tsui H.-C.T."/>
            <person name="Winkler M.E."/>
        </authorList>
    </citation>
    <scope>NUCLEOTIDE SEQUENCE</scope>
</reference>
<gene>
    <name evidence="4" type="ORF">METZ01_LOCUS392655</name>
</gene>
<dbReference type="AlphaFoldDB" id="A0A382V1K4"/>
<evidence type="ECO:0000259" key="3">
    <source>
        <dbReference type="Pfam" id="PF00487"/>
    </source>
</evidence>
<keyword evidence="2" id="KW-0812">Transmembrane</keyword>
<dbReference type="EMBL" id="UINC01148107">
    <property type="protein sequence ID" value="SVD39801.1"/>
    <property type="molecule type" value="Genomic_DNA"/>
</dbReference>
<sequence length="243" mass="27407">MPAKTINPDIPIESSPSGRNRFGHTSTAKLLGLEWLTLGLLGAVWILWLLLTWLIGHVSWWPALVLLIPTVTLHSSLTHEALHGHPTPYPWLNELLLTVNPGLFVPYGAFRDSHLAHHQTSQLTDPLTDTESFYLAPGQWQQMGRAQRALYRVNATLLGRLVVGPALILGRFYRSEADRITKNQGTSRRDWLTHLLGLLALIYWLNTVCSFPFIGYLLIVAYPAYSLLMLRTFAEHRESPTQA</sequence>
<feature type="transmembrane region" description="Helical" evidence="2">
    <location>
        <begin position="149"/>
        <end position="170"/>
    </location>
</feature>
<dbReference type="Pfam" id="PF00487">
    <property type="entry name" value="FA_desaturase"/>
    <property type="match status" value="1"/>
</dbReference>
<feature type="non-terminal residue" evidence="4">
    <location>
        <position position="243"/>
    </location>
</feature>
<evidence type="ECO:0000256" key="1">
    <source>
        <dbReference type="SAM" id="MobiDB-lite"/>
    </source>
</evidence>
<dbReference type="GO" id="GO:0006629">
    <property type="term" value="P:lipid metabolic process"/>
    <property type="evidence" value="ECO:0007669"/>
    <property type="project" value="InterPro"/>
</dbReference>
<proteinExistence type="predicted"/>
<keyword evidence="2" id="KW-0472">Membrane</keyword>
<keyword evidence="2" id="KW-1133">Transmembrane helix</keyword>
<dbReference type="InterPro" id="IPR005804">
    <property type="entry name" value="FA_desaturase_dom"/>
</dbReference>
<name>A0A382V1K4_9ZZZZ</name>
<evidence type="ECO:0000256" key="2">
    <source>
        <dbReference type="SAM" id="Phobius"/>
    </source>
</evidence>
<feature type="domain" description="Fatty acid desaturase" evidence="3">
    <location>
        <begin position="60"/>
        <end position="237"/>
    </location>
</feature>
<feature type="region of interest" description="Disordered" evidence="1">
    <location>
        <begin position="1"/>
        <end position="20"/>
    </location>
</feature>
<feature type="transmembrane region" description="Helical" evidence="2">
    <location>
        <begin position="35"/>
        <end position="56"/>
    </location>
</feature>
<accession>A0A382V1K4</accession>
<organism evidence="4">
    <name type="scientific">marine metagenome</name>
    <dbReference type="NCBI Taxonomy" id="408172"/>
    <lineage>
        <taxon>unclassified sequences</taxon>
        <taxon>metagenomes</taxon>
        <taxon>ecological metagenomes</taxon>
    </lineage>
</organism>